<feature type="transmembrane region" description="Helical" evidence="1">
    <location>
        <begin position="6"/>
        <end position="26"/>
    </location>
</feature>
<evidence type="ECO:0000256" key="1">
    <source>
        <dbReference type="SAM" id="Phobius"/>
    </source>
</evidence>
<keyword evidence="1" id="KW-0472">Membrane</keyword>
<keyword evidence="1" id="KW-0812">Transmembrane</keyword>
<accession>A0A1T4S692</accession>
<name>A0A1T4S692_9ACTN</name>
<keyword evidence="3" id="KW-1185">Reference proteome</keyword>
<protein>
    <submittedName>
        <fullName evidence="2">Uncharacterized protein</fullName>
    </submittedName>
</protein>
<dbReference type="RefSeq" id="WP_200813675.1">
    <property type="nucleotide sequence ID" value="NZ_FUWS01000008.1"/>
</dbReference>
<dbReference type="Proteomes" id="UP000190637">
    <property type="component" value="Unassembled WGS sequence"/>
</dbReference>
<gene>
    <name evidence="2" type="ORF">SAMN02745673_03209</name>
</gene>
<organism evidence="2 3">
    <name type="scientific">Marinactinospora thermotolerans DSM 45154</name>
    <dbReference type="NCBI Taxonomy" id="1122192"/>
    <lineage>
        <taxon>Bacteria</taxon>
        <taxon>Bacillati</taxon>
        <taxon>Actinomycetota</taxon>
        <taxon>Actinomycetes</taxon>
        <taxon>Streptosporangiales</taxon>
        <taxon>Nocardiopsidaceae</taxon>
        <taxon>Marinactinospora</taxon>
    </lineage>
</organism>
<evidence type="ECO:0000313" key="3">
    <source>
        <dbReference type="Proteomes" id="UP000190637"/>
    </source>
</evidence>
<keyword evidence="1" id="KW-1133">Transmembrane helix</keyword>
<evidence type="ECO:0000313" key="2">
    <source>
        <dbReference type="EMBL" id="SKA23371.1"/>
    </source>
</evidence>
<sequence length="50" mass="5589">MSSLTWVLLFGVPLVAIVVIIGFARYQASPVLNDEREKPQDDDPEQNETS</sequence>
<dbReference type="AlphaFoldDB" id="A0A1T4S692"/>
<proteinExistence type="predicted"/>
<reference evidence="2 3" key="1">
    <citation type="submission" date="2017-02" db="EMBL/GenBank/DDBJ databases">
        <authorList>
            <person name="Peterson S.W."/>
        </authorList>
    </citation>
    <scope>NUCLEOTIDE SEQUENCE [LARGE SCALE GENOMIC DNA]</scope>
    <source>
        <strain evidence="2 3">DSM 45154</strain>
    </source>
</reference>
<dbReference type="EMBL" id="FUWS01000008">
    <property type="protein sequence ID" value="SKA23371.1"/>
    <property type="molecule type" value="Genomic_DNA"/>
</dbReference>